<reference evidence="3" key="1">
    <citation type="journal article" date="2022" name="Cell">
        <title>Repeat-based holocentromeres influence genome architecture and karyotype evolution.</title>
        <authorList>
            <person name="Hofstatter P.G."/>
            <person name="Thangavel G."/>
            <person name="Lux T."/>
            <person name="Neumann P."/>
            <person name="Vondrak T."/>
            <person name="Novak P."/>
            <person name="Zhang M."/>
            <person name="Costa L."/>
            <person name="Castellani M."/>
            <person name="Scott A."/>
            <person name="Toegelov H."/>
            <person name="Fuchs J."/>
            <person name="Mata-Sucre Y."/>
            <person name="Dias Y."/>
            <person name="Vanzela A.L.L."/>
            <person name="Huettel B."/>
            <person name="Almeida C.C.S."/>
            <person name="Simkova H."/>
            <person name="Souza G."/>
            <person name="Pedrosa-Harand A."/>
            <person name="Macas J."/>
            <person name="Mayer K.F.X."/>
            <person name="Houben A."/>
            <person name="Marques A."/>
        </authorList>
    </citation>
    <scope>NUCLEOTIDE SEQUENCE</scope>
    <source>
        <strain evidence="3">RhyBre1mFocal</strain>
    </source>
</reference>
<dbReference type="PANTHER" id="PTHR15140:SF37">
    <property type="entry name" value="UBIQUITIN-LIKE DOMAIN-CONTAINING PROTEIN"/>
    <property type="match status" value="1"/>
</dbReference>
<protein>
    <recommendedName>
        <fullName evidence="2">Disease resistance R13L4/SHOC-2-like LRR domain-containing protein</fullName>
    </recommendedName>
</protein>
<gene>
    <name evidence="3" type="ORF">LUZ63_016817</name>
</gene>
<dbReference type="OrthoDB" id="672665at2759"/>
<evidence type="ECO:0000259" key="2">
    <source>
        <dbReference type="Pfam" id="PF23598"/>
    </source>
</evidence>
<comment type="caution">
    <text evidence="3">The sequence shown here is derived from an EMBL/GenBank/DDBJ whole genome shotgun (WGS) entry which is preliminary data.</text>
</comment>
<accession>A0A9Q0C1E7</accession>
<sequence length="445" mass="51246">MCFLEDLIQRSMVQVSNKSYDGSITFCRVHDVLRDLAIHKAKEMNFLVVCSKPDDWKSCNKARRVAINYSSNVNEMMGDYANPNIRSLLLFGESNLDCSKYKVLRVLGCMHVEKVVLQKFKGLPHLRYLKLNSEIEGMECEFGEWIRGMKYLETLDLQRSIHGDLSKWIWQVKTLRHAILGVNCNTQGPPASVDLRNLQTLVNVNYSESRQEPASPNITEVRNLRINVHEKYFSKEEIATLLSELKNLVDLDIRGISGIDLGRIIWKDFPFYKHLKSLHIMEKSWIFNGDGNKGILSANDDDSKTLVLDDDIFPPHLTYLGLVGFEFVSDPMSVLQKLQNLKKLTISGSKEEKVLMSWRFRCSAGGFKQLEELSIYDLMVDEWEIESGAMPMLKELYVSSCDPLRVPLELVHLPSLESLSWYTDIQTNEDMIRIIHKQRPYTVTI</sequence>
<name>A0A9Q0C1E7_9POAL</name>
<dbReference type="PANTHER" id="PTHR15140">
    <property type="entry name" value="TUBULIN-SPECIFIC CHAPERONE E"/>
    <property type="match status" value="1"/>
</dbReference>
<dbReference type="SUPFAM" id="SSF52058">
    <property type="entry name" value="L domain-like"/>
    <property type="match status" value="1"/>
</dbReference>
<feature type="domain" description="Disease resistance R13L4/SHOC-2-like LRR" evidence="2">
    <location>
        <begin position="85"/>
        <end position="427"/>
    </location>
</feature>
<dbReference type="AlphaFoldDB" id="A0A9Q0C1E7"/>
<dbReference type="Proteomes" id="UP001151287">
    <property type="component" value="Unassembled WGS sequence"/>
</dbReference>
<organism evidence="3 4">
    <name type="scientific">Rhynchospora breviuscula</name>
    <dbReference type="NCBI Taxonomy" id="2022672"/>
    <lineage>
        <taxon>Eukaryota</taxon>
        <taxon>Viridiplantae</taxon>
        <taxon>Streptophyta</taxon>
        <taxon>Embryophyta</taxon>
        <taxon>Tracheophyta</taxon>
        <taxon>Spermatophyta</taxon>
        <taxon>Magnoliopsida</taxon>
        <taxon>Liliopsida</taxon>
        <taxon>Poales</taxon>
        <taxon>Cyperaceae</taxon>
        <taxon>Cyperoideae</taxon>
        <taxon>Rhynchosporeae</taxon>
        <taxon>Rhynchospora</taxon>
    </lineage>
</organism>
<keyword evidence="1" id="KW-0677">Repeat</keyword>
<dbReference type="InterPro" id="IPR032675">
    <property type="entry name" value="LRR_dom_sf"/>
</dbReference>
<dbReference type="Gene3D" id="3.80.10.10">
    <property type="entry name" value="Ribonuclease Inhibitor"/>
    <property type="match status" value="1"/>
</dbReference>
<dbReference type="EMBL" id="JAMQYH010000005">
    <property type="protein sequence ID" value="KAJ1685427.1"/>
    <property type="molecule type" value="Genomic_DNA"/>
</dbReference>
<proteinExistence type="predicted"/>
<keyword evidence="4" id="KW-1185">Reference proteome</keyword>
<dbReference type="InterPro" id="IPR055414">
    <property type="entry name" value="LRR_R13L4/SHOC2-like"/>
</dbReference>
<evidence type="ECO:0000313" key="4">
    <source>
        <dbReference type="Proteomes" id="UP001151287"/>
    </source>
</evidence>
<evidence type="ECO:0000313" key="3">
    <source>
        <dbReference type="EMBL" id="KAJ1685427.1"/>
    </source>
</evidence>
<dbReference type="Pfam" id="PF23598">
    <property type="entry name" value="LRR_14"/>
    <property type="match status" value="1"/>
</dbReference>
<evidence type="ECO:0000256" key="1">
    <source>
        <dbReference type="ARBA" id="ARBA00022737"/>
    </source>
</evidence>